<proteinExistence type="inferred from homology"/>
<sequence length="645" mass="72696">MGVRGLLGYMEENRKQFFKDLKLKNTTLIIDGCNFYFNLYFSSPLDQQHGGDYDAFAKLIREFFKVLSTCNIKPIVLLDGGVDYTNKKFQTRQQRAQNNIEKAVDLSHGLGKSLLPLLTKEVFKEVLHSLHVPFIQCVNEADWEIACLASEWNYPVLSADSDFFVFDLKGGYLPFQLFQWRNIRECPETSERYIPASCFSIDNFCARFNKMNKELLPLFAVMAGNDFTNLGDMRTFFSRVNVQGSGHSAHGRTRAQIDVLLCWLSKFPGPEQALDAVVQVLWDSAQDSIRPLLSSGMQEYRLSPSNLPQYFTHGEMVPNLPEPLRDLPNWVLVGLLSGDLPSIILEVLAVQMTMMRTQVEDPQRPSSHTASLPIRKVLYGLLLHGKSMPLQEPCTKNRKIAHPNEGSPHYHVREFDREGLNLKEFHVQADLPSGIQHLPLETLNEVPLPDRLQVLLKTLKVDESIANAVLPHLSLPVCVTCYWLNCSEPKPDLQMVQALLLGIVYGELCRTQGPEAGDPDLQAVRDRLGGLRVAVRERKGLDLKVAHAYSQWQSCLWMSFYLNQLLQCPLPEPECAWLYSGTFAHGAVKELRTGITPEVLLGGASVPARLYETIYEAVQRSVGTDFFTPSSRRQNIGAGAAVEDK</sequence>
<evidence type="ECO:0000256" key="1">
    <source>
        <dbReference type="ARBA" id="ARBA00007398"/>
    </source>
</evidence>
<dbReference type="InterPro" id="IPR026832">
    <property type="entry name" value="Asteroid"/>
</dbReference>
<reference evidence="2" key="1">
    <citation type="submission" date="2021-01" db="EMBL/GenBank/DDBJ databases">
        <title>A chromosome-scale assembly of European eel, Anguilla anguilla.</title>
        <authorList>
            <person name="Henkel C."/>
            <person name="Jong-Raadsen S.A."/>
            <person name="Dufour S."/>
            <person name="Weltzien F.-A."/>
            <person name="Palstra A.P."/>
            <person name="Pelster B."/>
            <person name="Spaink H.P."/>
            <person name="Van Den Thillart G.E."/>
            <person name="Jansen H."/>
            <person name="Zahm M."/>
            <person name="Klopp C."/>
            <person name="Cedric C."/>
            <person name="Louis A."/>
            <person name="Berthelot C."/>
            <person name="Parey E."/>
            <person name="Roest Crollius H."/>
            <person name="Montfort J."/>
            <person name="Robinson-Rechavi M."/>
            <person name="Bucao C."/>
            <person name="Bouchez O."/>
            <person name="Gislard M."/>
            <person name="Lluch J."/>
            <person name="Milhes M."/>
            <person name="Lampietro C."/>
            <person name="Lopez Roques C."/>
            <person name="Donnadieu C."/>
            <person name="Braasch I."/>
            <person name="Desvignes T."/>
            <person name="Postlethwait J."/>
            <person name="Bobe J."/>
            <person name="Guiguen Y."/>
            <person name="Dirks R."/>
        </authorList>
    </citation>
    <scope>NUCLEOTIDE SEQUENCE</scope>
    <source>
        <strain evidence="2">Tag_6206</strain>
        <tissue evidence="2">Liver</tissue>
    </source>
</reference>
<protein>
    <recommendedName>
        <fullName evidence="4">Asteroid domain-containing protein</fullName>
    </recommendedName>
</protein>
<gene>
    <name evidence="2" type="ORF">ANANG_G00182390</name>
</gene>
<evidence type="ECO:0008006" key="4">
    <source>
        <dbReference type="Google" id="ProtNLM"/>
    </source>
</evidence>
<keyword evidence="3" id="KW-1185">Reference proteome</keyword>
<dbReference type="Gene3D" id="3.40.50.1010">
    <property type="entry name" value="5'-nuclease"/>
    <property type="match status" value="1"/>
</dbReference>
<dbReference type="AlphaFoldDB" id="A0A9D3M8S9"/>
<dbReference type="Proteomes" id="UP001044222">
    <property type="component" value="Chromosome 9"/>
</dbReference>
<dbReference type="EMBL" id="JAFIRN010000009">
    <property type="protein sequence ID" value="KAG5842875.1"/>
    <property type="molecule type" value="Genomic_DNA"/>
</dbReference>
<dbReference type="InterPro" id="IPR029060">
    <property type="entry name" value="PIN-like_dom_sf"/>
</dbReference>
<organism evidence="2 3">
    <name type="scientific">Anguilla anguilla</name>
    <name type="common">European freshwater eel</name>
    <name type="synonym">Muraena anguilla</name>
    <dbReference type="NCBI Taxonomy" id="7936"/>
    <lineage>
        <taxon>Eukaryota</taxon>
        <taxon>Metazoa</taxon>
        <taxon>Chordata</taxon>
        <taxon>Craniata</taxon>
        <taxon>Vertebrata</taxon>
        <taxon>Euteleostomi</taxon>
        <taxon>Actinopterygii</taxon>
        <taxon>Neopterygii</taxon>
        <taxon>Teleostei</taxon>
        <taxon>Anguilliformes</taxon>
        <taxon>Anguillidae</taxon>
        <taxon>Anguilla</taxon>
    </lineage>
</organism>
<name>A0A9D3M8S9_ANGAN</name>
<dbReference type="PANTHER" id="PTHR15665">
    <property type="entry name" value="ASTEROID PROTEIN"/>
    <property type="match status" value="1"/>
</dbReference>
<comment type="caution">
    <text evidence="2">The sequence shown here is derived from an EMBL/GenBank/DDBJ whole genome shotgun (WGS) entry which is preliminary data.</text>
</comment>
<evidence type="ECO:0000313" key="3">
    <source>
        <dbReference type="Proteomes" id="UP001044222"/>
    </source>
</evidence>
<accession>A0A9D3M8S9</accession>
<dbReference type="SUPFAM" id="SSF88723">
    <property type="entry name" value="PIN domain-like"/>
    <property type="match status" value="1"/>
</dbReference>
<dbReference type="PANTHER" id="PTHR15665:SF1">
    <property type="entry name" value="PROTEIN ASTEROID HOMOLOG 1"/>
    <property type="match status" value="1"/>
</dbReference>
<evidence type="ECO:0000313" key="2">
    <source>
        <dbReference type="EMBL" id="KAG5842875.1"/>
    </source>
</evidence>
<comment type="similarity">
    <text evidence="1">Belongs to the asteroid family.</text>
</comment>